<dbReference type="EMBL" id="OX458332">
    <property type="protein sequence ID" value="CAI8724183.1"/>
    <property type="molecule type" value="Genomic_DNA"/>
</dbReference>
<evidence type="ECO:0000313" key="1">
    <source>
        <dbReference type="EMBL" id="CAI8724183.1"/>
    </source>
</evidence>
<dbReference type="InterPro" id="IPR026433">
    <property type="entry name" value="MarR_EPS"/>
</dbReference>
<dbReference type="Gene3D" id="1.10.10.10">
    <property type="entry name" value="Winged helix-like DNA-binding domain superfamily/Winged helix DNA-binding domain"/>
    <property type="match status" value="1"/>
</dbReference>
<name>A0AA35XTM6_METCP</name>
<reference evidence="1" key="1">
    <citation type="submission" date="2023-03" db="EMBL/GenBank/DDBJ databases">
        <authorList>
            <person name="Pearce D."/>
        </authorList>
    </citation>
    <scope>NUCLEOTIDE SEQUENCE</scope>
    <source>
        <strain evidence="1">Mc</strain>
    </source>
</reference>
<dbReference type="SUPFAM" id="SSF46785">
    <property type="entry name" value="Winged helix' DNA-binding domain"/>
    <property type="match status" value="1"/>
</dbReference>
<dbReference type="Pfam" id="PF13412">
    <property type="entry name" value="HTH_24"/>
    <property type="match status" value="1"/>
</dbReference>
<dbReference type="NCBIfam" id="TIGR04176">
    <property type="entry name" value="MarR_EPS"/>
    <property type="match status" value="1"/>
</dbReference>
<gene>
    <name evidence="1" type="ORF">MCNOR_0150</name>
</gene>
<sequence>MTPREQAQLRILKNLEDSPGISQRVLAERLGISLGKTNYLLKALLEKGLIKVGNFRRSGSKLGYLYLLTPQGIEQKLSLTRAYLARKEAEYEALRAEIAALHVELSTAADSNAPGEKSIQNPVTKP</sequence>
<protein>
    <recommendedName>
        <fullName evidence="3">MarR family EPS-associated transcriptional regulator</fullName>
    </recommendedName>
</protein>
<organism evidence="1 2">
    <name type="scientific">Methylococcus capsulatus</name>
    <dbReference type="NCBI Taxonomy" id="414"/>
    <lineage>
        <taxon>Bacteria</taxon>
        <taxon>Pseudomonadati</taxon>
        <taxon>Pseudomonadota</taxon>
        <taxon>Gammaproteobacteria</taxon>
        <taxon>Methylococcales</taxon>
        <taxon>Methylococcaceae</taxon>
        <taxon>Methylococcus</taxon>
    </lineage>
</organism>
<dbReference type="InterPro" id="IPR036390">
    <property type="entry name" value="WH_DNA-bd_sf"/>
</dbReference>
<accession>A0AA35XTM6</accession>
<evidence type="ECO:0008006" key="3">
    <source>
        <dbReference type="Google" id="ProtNLM"/>
    </source>
</evidence>
<proteinExistence type="predicted"/>
<dbReference type="RefSeq" id="WP_282213434.1">
    <property type="nucleotide sequence ID" value="NZ_OX458332.1"/>
</dbReference>
<dbReference type="InterPro" id="IPR036388">
    <property type="entry name" value="WH-like_DNA-bd_sf"/>
</dbReference>
<evidence type="ECO:0000313" key="2">
    <source>
        <dbReference type="Proteomes" id="UP001158598"/>
    </source>
</evidence>
<dbReference type="Proteomes" id="UP001158598">
    <property type="component" value="Chromosome"/>
</dbReference>
<dbReference type="AlphaFoldDB" id="A0AA35XTM6"/>